<evidence type="ECO:0000256" key="4">
    <source>
        <dbReference type="ARBA" id="ARBA00047899"/>
    </source>
</evidence>
<comment type="subcellular location">
    <subcellularLocation>
        <location evidence="1">Membrane</location>
        <topology evidence="1">Single-pass type I membrane protein</topology>
    </subcellularLocation>
</comment>
<evidence type="ECO:0000256" key="7">
    <source>
        <dbReference type="SAM" id="SignalP"/>
    </source>
</evidence>
<keyword evidence="3" id="KW-0675">Receptor</keyword>
<dbReference type="InterPro" id="IPR001480">
    <property type="entry name" value="Bulb-type_lectin_dom"/>
</dbReference>
<evidence type="ECO:0000313" key="10">
    <source>
        <dbReference type="Proteomes" id="UP000324897"/>
    </source>
</evidence>
<dbReference type="GO" id="GO:0016020">
    <property type="term" value="C:membrane"/>
    <property type="evidence" value="ECO:0007669"/>
    <property type="project" value="UniProtKB-SubCell"/>
</dbReference>
<keyword evidence="7" id="KW-0732">Signal</keyword>
<evidence type="ECO:0000313" key="9">
    <source>
        <dbReference type="EMBL" id="TVU14018.1"/>
    </source>
</evidence>
<dbReference type="EMBL" id="RWGY01000031">
    <property type="protein sequence ID" value="TVU14018.1"/>
    <property type="molecule type" value="Genomic_DNA"/>
</dbReference>
<dbReference type="SMART" id="SM00108">
    <property type="entry name" value="B_lectin"/>
    <property type="match status" value="1"/>
</dbReference>
<feature type="non-terminal residue" evidence="9">
    <location>
        <position position="1"/>
    </location>
</feature>
<comment type="caution">
    <text evidence="9">The sequence shown here is derived from an EMBL/GenBank/DDBJ whole genome shotgun (WGS) entry which is preliminary data.</text>
</comment>
<evidence type="ECO:0000256" key="1">
    <source>
        <dbReference type="ARBA" id="ARBA00004479"/>
    </source>
</evidence>
<dbReference type="GO" id="GO:0051707">
    <property type="term" value="P:response to other organism"/>
    <property type="evidence" value="ECO:0007669"/>
    <property type="project" value="UniProtKB-ARBA"/>
</dbReference>
<gene>
    <name evidence="9" type="ORF">EJB05_37460</name>
</gene>
<dbReference type="Gramene" id="TVU14018">
    <property type="protein sequence ID" value="TVU14018"/>
    <property type="gene ID" value="EJB05_37460"/>
</dbReference>
<reference evidence="9 10" key="1">
    <citation type="journal article" date="2019" name="Sci. Rep.">
        <title>A high-quality genome of Eragrostis curvula grass provides insights into Poaceae evolution and supports new strategies to enhance forage quality.</title>
        <authorList>
            <person name="Carballo J."/>
            <person name="Santos B.A.C.M."/>
            <person name="Zappacosta D."/>
            <person name="Garbus I."/>
            <person name="Selva J.P."/>
            <person name="Gallo C.A."/>
            <person name="Diaz A."/>
            <person name="Albertini E."/>
            <person name="Caccamo M."/>
            <person name="Echenique V."/>
        </authorList>
    </citation>
    <scope>NUCLEOTIDE SEQUENCE [LARGE SCALE GENOMIC DNA]</scope>
    <source>
        <strain evidence="10">cv. Victoria</strain>
        <tissue evidence="9">Leaf</tissue>
    </source>
</reference>
<accession>A0A5J9TT83</accession>
<dbReference type="AlphaFoldDB" id="A0A5J9TT83"/>
<feature type="chain" id="PRO_5023919993" description="non-specific serine/threonine protein kinase" evidence="7">
    <location>
        <begin position="17"/>
        <end position="255"/>
    </location>
</feature>
<evidence type="ECO:0000256" key="3">
    <source>
        <dbReference type="ARBA" id="ARBA00023170"/>
    </source>
</evidence>
<proteinExistence type="predicted"/>
<comment type="catalytic activity">
    <reaction evidence="5">
        <text>L-seryl-[protein] + ATP = O-phospho-L-seryl-[protein] + ADP + H(+)</text>
        <dbReference type="Rhea" id="RHEA:17989"/>
        <dbReference type="Rhea" id="RHEA-COMP:9863"/>
        <dbReference type="Rhea" id="RHEA-COMP:11604"/>
        <dbReference type="ChEBI" id="CHEBI:15378"/>
        <dbReference type="ChEBI" id="CHEBI:29999"/>
        <dbReference type="ChEBI" id="CHEBI:30616"/>
        <dbReference type="ChEBI" id="CHEBI:83421"/>
        <dbReference type="ChEBI" id="CHEBI:456216"/>
        <dbReference type="EC" id="2.7.11.1"/>
    </reaction>
</comment>
<dbReference type="EC" id="2.7.11.1" evidence="2"/>
<evidence type="ECO:0000256" key="2">
    <source>
        <dbReference type="ARBA" id="ARBA00012513"/>
    </source>
</evidence>
<evidence type="ECO:0000256" key="5">
    <source>
        <dbReference type="ARBA" id="ARBA00048679"/>
    </source>
</evidence>
<protein>
    <recommendedName>
        <fullName evidence="2">non-specific serine/threonine protein kinase</fullName>
        <ecNumber evidence="2">2.7.11.1</ecNumber>
    </recommendedName>
</protein>
<dbReference type="InterPro" id="IPR036426">
    <property type="entry name" value="Bulb-type_lectin_dom_sf"/>
</dbReference>
<organism evidence="9 10">
    <name type="scientific">Eragrostis curvula</name>
    <name type="common">weeping love grass</name>
    <dbReference type="NCBI Taxonomy" id="38414"/>
    <lineage>
        <taxon>Eukaryota</taxon>
        <taxon>Viridiplantae</taxon>
        <taxon>Streptophyta</taxon>
        <taxon>Embryophyta</taxon>
        <taxon>Tracheophyta</taxon>
        <taxon>Spermatophyta</taxon>
        <taxon>Magnoliopsida</taxon>
        <taxon>Liliopsida</taxon>
        <taxon>Poales</taxon>
        <taxon>Poaceae</taxon>
        <taxon>PACMAD clade</taxon>
        <taxon>Chloridoideae</taxon>
        <taxon>Eragrostideae</taxon>
        <taxon>Eragrostidinae</taxon>
        <taxon>Eragrostis</taxon>
    </lineage>
</organism>
<evidence type="ECO:0000256" key="6">
    <source>
        <dbReference type="SAM" id="MobiDB-lite"/>
    </source>
</evidence>
<dbReference type="GO" id="GO:0004674">
    <property type="term" value="F:protein serine/threonine kinase activity"/>
    <property type="evidence" value="ECO:0007669"/>
    <property type="project" value="UniProtKB-EC"/>
</dbReference>
<name>A0A5J9TT83_9POAL</name>
<dbReference type="SUPFAM" id="SSF51110">
    <property type="entry name" value="alpha-D-mannose-specific plant lectins"/>
    <property type="match status" value="1"/>
</dbReference>
<keyword evidence="10" id="KW-1185">Reference proteome</keyword>
<feature type="region of interest" description="Disordered" evidence="6">
    <location>
        <begin position="173"/>
        <end position="217"/>
    </location>
</feature>
<feature type="domain" description="Bulb-type lectin" evidence="8">
    <location>
        <begin position="51"/>
        <end position="182"/>
    </location>
</feature>
<sequence length="255" mass="26970">MLACNTLLALILLTDSHNGGYGNARDDIEVDRCHISLNLDALVVSMLILFLGPSAPAAILTDGETLVSSGGSFTLEFFSPTGVQAKSQIPRSAYGSPRPPLRLSAGWPTATPRSTPPPAYWLAISSAGSLRLLDGSGQTAWSSSTSNTTGGASASAEVLQLLESGNLVVREQQGSGDGVLGPSGLSRRGARPTTRRRRVHSAARWTPRSSPTACRGRAAPRCRRTYSEMFSNQVVHLPPPHPTPDEVDYVFTASC</sequence>
<dbReference type="PROSITE" id="PS50927">
    <property type="entry name" value="BULB_LECTIN"/>
    <property type="match status" value="1"/>
</dbReference>
<feature type="compositionally biased region" description="Basic residues" evidence="6">
    <location>
        <begin position="188"/>
        <end position="201"/>
    </location>
</feature>
<dbReference type="Gene3D" id="2.90.10.10">
    <property type="entry name" value="Bulb-type lectin domain"/>
    <property type="match status" value="1"/>
</dbReference>
<evidence type="ECO:0000259" key="8">
    <source>
        <dbReference type="PROSITE" id="PS50927"/>
    </source>
</evidence>
<comment type="catalytic activity">
    <reaction evidence="4">
        <text>L-threonyl-[protein] + ATP = O-phospho-L-threonyl-[protein] + ADP + H(+)</text>
        <dbReference type="Rhea" id="RHEA:46608"/>
        <dbReference type="Rhea" id="RHEA-COMP:11060"/>
        <dbReference type="Rhea" id="RHEA-COMP:11605"/>
        <dbReference type="ChEBI" id="CHEBI:15378"/>
        <dbReference type="ChEBI" id="CHEBI:30013"/>
        <dbReference type="ChEBI" id="CHEBI:30616"/>
        <dbReference type="ChEBI" id="CHEBI:61977"/>
        <dbReference type="ChEBI" id="CHEBI:456216"/>
        <dbReference type="EC" id="2.7.11.1"/>
    </reaction>
</comment>
<feature type="signal peptide" evidence="7">
    <location>
        <begin position="1"/>
        <end position="16"/>
    </location>
</feature>
<dbReference type="Proteomes" id="UP000324897">
    <property type="component" value="Unassembled WGS sequence"/>
</dbReference>